<dbReference type="SMART" id="SM00179">
    <property type="entry name" value="EGF_CA"/>
    <property type="match status" value="6"/>
</dbReference>
<feature type="disulfide bond" evidence="8">
    <location>
        <begin position="286"/>
        <end position="295"/>
    </location>
</feature>
<dbReference type="Gene3D" id="2.10.25.10">
    <property type="entry name" value="Laminin"/>
    <property type="match status" value="7"/>
</dbReference>
<keyword evidence="2" id="KW-0732">Signal</keyword>
<evidence type="ECO:0000256" key="1">
    <source>
        <dbReference type="ARBA" id="ARBA00022536"/>
    </source>
</evidence>
<organism evidence="11 12">
    <name type="scientific">Loa loa</name>
    <name type="common">Eye worm</name>
    <name type="synonym">Filaria loa</name>
    <dbReference type="NCBI Taxonomy" id="7209"/>
    <lineage>
        <taxon>Eukaryota</taxon>
        <taxon>Metazoa</taxon>
        <taxon>Ecdysozoa</taxon>
        <taxon>Nematoda</taxon>
        <taxon>Chromadorea</taxon>
        <taxon>Rhabditida</taxon>
        <taxon>Spirurina</taxon>
        <taxon>Spiruromorpha</taxon>
        <taxon>Filarioidea</taxon>
        <taxon>Onchocercidae</taxon>
        <taxon>Loa</taxon>
    </lineage>
</organism>
<evidence type="ECO:0000259" key="10">
    <source>
        <dbReference type="PROSITE" id="PS50026"/>
    </source>
</evidence>
<evidence type="ECO:0000259" key="9">
    <source>
        <dbReference type="PROSITE" id="PS01180"/>
    </source>
</evidence>
<feature type="domain" description="CUB" evidence="9">
    <location>
        <begin position="883"/>
        <end position="1000"/>
    </location>
</feature>
<dbReference type="PROSITE" id="PS01187">
    <property type="entry name" value="EGF_CA"/>
    <property type="match status" value="2"/>
</dbReference>
<feature type="domain" description="CUB" evidence="9">
    <location>
        <begin position="2256"/>
        <end position="2326"/>
    </location>
</feature>
<evidence type="ECO:0000256" key="7">
    <source>
        <dbReference type="PROSITE-ProRule" id="PRU00059"/>
    </source>
</evidence>
<sequence length="2326" mass="261201">MNGATCIDLYNKFMCICPSHFEGATCDNRIDECSLYQGTPAGCQNNASCILKPDGFHCVCQQGFHGTLCQLRATACEFSLDLCGSAGHCIPTPPDPKSNEPGYRCLCEWGYRSSADKNNPVCEDVNECESNPCYPGTACINLPGSFKCAGCPPGMTGNGMICLDIDECADEDLVTCSKDPPVKCINTIGSYECAPCPPGYKGNGHICKKQSPCELSPCHPKAKCYSMGMSSLNEEGFRCECPSGMIGDGIGTEGCYHSNVTLCRTDTCYNQGTCQIISEEEYKCHCKWGYVGKHCELATACLSNVCRGRGECLIKKDGSFECVCLRGYYGPTCEYEEDGCGGHITNATGVIKYPDWTWYHFGRNKTCEWIITVDEPNKVIEINFTNFHLPTKPATCAMADANVTLRDGEHANSPLVGVFCGPRGSTQAPVSHPIYFSSNKAYIAFVSSKSSIGIGNFALQWRTVEKKCGERIYSDNGEISLYGYERNEVCQWHVSVNPKMHIEITVEPMKFTSGDIRNCSLNSLELFDGFEIDETERILHLCSSESTRTLVRTTLPYFTVYFRSNYPADIPEEHCDGNSLCSRGFTIRYRTIKLDKDCGGTILPGADGIFEGYVQSPNYGFNYFPNLDCLWLLDVSAIANGYDEKVIKAEIVDMDVPSAPARSLKETSHFRFSFLETTGPTQRLLNLIRPCRFDYITFRNGEDASHPMLGRYCNSKQPEGPIVSSGPKMVIQFHSNQSINGKGFKIYYSAVCEKHFISLNGTIQSSNYPNGSAQPFKCTYVIDAEKTKAIRLKFSFIGLNADFKTCFYDVTKHDLLEDYVEFSGGHHSHEEINKRYVCARYPFVAPDGEMVISASRPLRITLSSSGIANKGILFLYEQFDVGCGGIFEGESGQITSPNYPEKYLAHMHCIYVINTLGKRIRLTFEVFELEDVPNREDCSFDRVEIYDTYVNDDDHSELHGRFCGTLLPPSILSTGNRLTIVFKSSRSLNGAGFMAKWQVVDEKIDCHRTYTATSGKIVIHAETGMKFVQCDYQIALQSSKRIHLRFENISAPCDKGTLMLRNGVNEQSPGFSGLFRDSEICDDHSVKELRSQGSRVFMRLMTRNAPLVTFTIYYQQIDSDCGGRLSGFSGALSAPQYPLKDSRTLNCDWHIHVAAGNRVRFTITVLDDLNSADSNGFCSSVAPNYIDVAEGSSISARILRRYCKKEISLSSVVSEKNELTIRYRQHGGTYFVCNEIMLFGQHGILQSPGYPEQTLENRFCKWRIQTTKGNRIRLIFHFFRITEPTDRFTPFCRTSYLEFGENQILDSSVTIGGQQNHTKTMRKFCDHIGKPVWILTEKEMIDITFSSKTEPENHFWLSWSNEGCGGDISSPTTVIVDVEKFVNNSKIYECTWKIVAPIGMRVLFHIEKLSVFEIAEGCTGNDAEQFSGLAFYSGRNNATGFAQKVICSSREEDNYTSHTNELFVKFKIPSRLAKPDVKKRIMTGKVSFITAKAGDECGAVIEMKRNETVQLHSPNYPNLYPKSTECIWLIKAPSGYSIRFNLTHYTVLNYHPQQPDIKIRHSSFDSSVTDVEILERICHNLKQPEVIISTTEQALVTFQGSPYERTYLSGDDERIHNIGFVLYVSLICGGTLYAENEFKTFQLHTVTEDECKFHIRAEDGQRIYLRLDQLRFNKRTALKARGKSSAIIAVYDGMQENASILGMYHLECNPSSSEQMSRACANRELRSTGSVLRVHLKGLNTMHLEHIHFSYSTQIENCGGTIHSIAGIIFYPFMENDFECEWFISNTEGNRVELEIFKLKLPFSEYCAESYLEVRESNSSGKIVTRACSFEDVMPTMISQAFWIRLRYNGNEDDSSDIEPLKPELMIKFKKVFGGMTNDAVVSSPAAEDWQSINFAPLEWTLIGEDNHWIRISIKNIEIPDERDENNFDIEQRDTLKGLIFNEGICMLNGENDGCGRVEFVHAGYTPPNDFFIKSHLATVLFSAPPGSSFRFVWENIPVAVANASLTKVNQAITEDSMHEFICGDTLTATFDSQYLTNPGGISTDGKFTTVLPITTVGAWQSINMYRLSRWHGGYGNNLKCRWTIIRPMFAGIMLKIISMDLEEHVDCRFDYIAISSDLGGVSYENGQLVGNVVKFCKHKDVGTEELFSSEEAVTIFFMTDRNRGGRGFVIEYKLVCQSFDYIPTSLGVFNRIVQSPNYPNGYGNDLSCTWSIMLESNRPILAKFLSMDIEESPLCRKDGIIVGFQLQLTEQIHDCSSDKLTLTEDDSPKVLSSPGFPKTSPNSLDCIWTISASSGHRVKFTVDPVSFNLEDSSMEDVYAYRSEDF</sequence>
<feature type="domain" description="EGF-like" evidence="10">
    <location>
        <begin position="1"/>
        <end position="27"/>
    </location>
</feature>
<evidence type="ECO:0000256" key="2">
    <source>
        <dbReference type="ARBA" id="ARBA00022729"/>
    </source>
</evidence>
<feature type="disulfide bond" evidence="8">
    <location>
        <begin position="17"/>
        <end position="26"/>
    </location>
</feature>
<dbReference type="Gene3D" id="2.60.120.290">
    <property type="entry name" value="Spermadhesin, CUB domain"/>
    <property type="match status" value="14"/>
</dbReference>
<dbReference type="InterPro" id="IPR035914">
    <property type="entry name" value="Sperma_CUB_dom_sf"/>
</dbReference>
<dbReference type="PROSITE" id="PS00022">
    <property type="entry name" value="EGF_1"/>
    <property type="match status" value="4"/>
</dbReference>
<keyword evidence="11" id="KW-1185">Reference proteome</keyword>
<feature type="disulfide bond" evidence="7">
    <location>
        <begin position="1233"/>
        <end position="1260"/>
    </location>
</feature>
<dbReference type="InterPro" id="IPR000152">
    <property type="entry name" value="EGF-type_Asp/Asn_hydroxyl_site"/>
</dbReference>
<feature type="domain" description="EGF-like" evidence="10">
    <location>
        <begin position="124"/>
        <end position="163"/>
    </location>
</feature>
<dbReference type="SMART" id="SM00042">
    <property type="entry name" value="CUB"/>
    <property type="match status" value="13"/>
</dbReference>
<evidence type="ECO:0000256" key="4">
    <source>
        <dbReference type="ARBA" id="ARBA00022837"/>
    </source>
</evidence>
<protein>
    <submittedName>
        <fullName evidence="12">Cubilin</fullName>
    </submittedName>
</protein>
<dbReference type="InterPro" id="IPR000859">
    <property type="entry name" value="CUB_dom"/>
</dbReference>
<dbReference type="Pfam" id="PF07645">
    <property type="entry name" value="EGF_CA"/>
    <property type="match status" value="2"/>
</dbReference>
<feature type="domain" description="CUB" evidence="9">
    <location>
        <begin position="340"/>
        <end position="464"/>
    </location>
</feature>
<evidence type="ECO:0000256" key="6">
    <source>
        <dbReference type="ARBA" id="ARBA00023180"/>
    </source>
</evidence>
<dbReference type="PROSITE" id="PS50026">
    <property type="entry name" value="EGF_3"/>
    <property type="match status" value="5"/>
</dbReference>
<dbReference type="eggNOG" id="KOG4292">
    <property type="taxonomic scope" value="Eukaryota"/>
</dbReference>
<dbReference type="InterPro" id="IPR049883">
    <property type="entry name" value="NOTCH1_EGF-like"/>
</dbReference>
<dbReference type="Pfam" id="PF00008">
    <property type="entry name" value="EGF"/>
    <property type="match status" value="1"/>
</dbReference>
<keyword evidence="5 8" id="KW-1015">Disulfide bond</keyword>
<dbReference type="InterPro" id="IPR013032">
    <property type="entry name" value="EGF-like_CS"/>
</dbReference>
<evidence type="ECO:0000313" key="11">
    <source>
        <dbReference type="Proteomes" id="UP000095285"/>
    </source>
</evidence>
<feature type="disulfide bond" evidence="7">
    <location>
        <begin position="340"/>
        <end position="367"/>
    </location>
</feature>
<dbReference type="InterPro" id="IPR000742">
    <property type="entry name" value="EGF"/>
</dbReference>
<dbReference type="Pfam" id="PF00431">
    <property type="entry name" value="CUB"/>
    <property type="match status" value="12"/>
</dbReference>
<evidence type="ECO:0000256" key="8">
    <source>
        <dbReference type="PROSITE-ProRule" id="PRU00076"/>
    </source>
</evidence>
<feature type="domain" description="CUB" evidence="9">
    <location>
        <begin position="1233"/>
        <end position="1362"/>
    </location>
</feature>
<dbReference type="SUPFAM" id="SSF57184">
    <property type="entry name" value="Growth factor receptor domain"/>
    <property type="match status" value="1"/>
</dbReference>
<dbReference type="FunFam" id="2.10.25.10:FF:000027">
    <property type="entry name" value="Thrombospondin 3"/>
    <property type="match status" value="1"/>
</dbReference>
<dbReference type="InterPro" id="IPR001881">
    <property type="entry name" value="EGF-like_Ca-bd_dom"/>
</dbReference>
<feature type="domain" description="EGF-like" evidence="10">
    <location>
        <begin position="297"/>
        <end position="334"/>
    </location>
</feature>
<dbReference type="Pfam" id="PF12661">
    <property type="entry name" value="hEGF"/>
    <property type="match status" value="1"/>
</dbReference>
<dbReference type="SMART" id="SM00181">
    <property type="entry name" value="EGF"/>
    <property type="match status" value="8"/>
</dbReference>
<dbReference type="STRING" id="7209.A0A1I7VUV1"/>
<feature type="domain" description="CUB" evidence="9">
    <location>
        <begin position="752"/>
        <end position="879"/>
    </location>
</feature>
<feature type="domain" description="CUB" evidence="9">
    <location>
        <begin position="1121"/>
        <end position="1224"/>
    </location>
</feature>
<feature type="disulfide bond" evidence="8">
    <location>
        <begin position="324"/>
        <end position="333"/>
    </location>
</feature>
<dbReference type="CDD" id="cd00054">
    <property type="entry name" value="EGF_CA"/>
    <property type="match status" value="5"/>
</dbReference>
<feature type="domain" description="CUB" evidence="9">
    <location>
        <begin position="1364"/>
        <end position="1491"/>
    </location>
</feature>
<dbReference type="CDD" id="cd00041">
    <property type="entry name" value="CUB"/>
    <property type="match status" value="11"/>
</dbReference>
<feature type="disulfide bond" evidence="8">
    <location>
        <begin position="60"/>
        <end position="69"/>
    </location>
</feature>
<dbReference type="SUPFAM" id="SSF49854">
    <property type="entry name" value="Spermadhesin, CUB domain"/>
    <property type="match status" value="14"/>
</dbReference>
<name>A0A1I7VUV1_LOALO</name>
<evidence type="ECO:0000256" key="5">
    <source>
        <dbReference type="ARBA" id="ARBA00023157"/>
    </source>
</evidence>
<evidence type="ECO:0000313" key="12">
    <source>
        <dbReference type="WBParaSite" id="EN70_6548"/>
    </source>
</evidence>
<feature type="domain" description="CUB" evidence="9">
    <location>
        <begin position="2023"/>
        <end position="2176"/>
    </location>
</feature>
<dbReference type="InterPro" id="IPR009030">
    <property type="entry name" value="Growth_fac_rcpt_cys_sf"/>
</dbReference>
<evidence type="ECO:0000256" key="3">
    <source>
        <dbReference type="ARBA" id="ARBA00022737"/>
    </source>
</evidence>
<dbReference type="WBParaSite" id="EN70_6548">
    <property type="protein sequence ID" value="EN70_6548"/>
    <property type="gene ID" value="EN70_6548"/>
</dbReference>
<keyword evidence="1 8" id="KW-0245">EGF-like domain</keyword>
<comment type="caution">
    <text evidence="8">Lacks conserved residue(s) required for the propagation of feature annotation.</text>
</comment>
<feature type="domain" description="CUB" evidence="9">
    <location>
        <begin position="1758"/>
        <end position="1872"/>
    </location>
</feature>
<dbReference type="PROSITE" id="PS01186">
    <property type="entry name" value="EGF_2"/>
    <property type="match status" value="3"/>
</dbReference>
<dbReference type="Proteomes" id="UP000095285">
    <property type="component" value="Unassembled WGS sequence"/>
</dbReference>
<feature type="domain" description="CUB" evidence="9">
    <location>
        <begin position="1497"/>
        <end position="1627"/>
    </location>
</feature>
<feature type="domain" description="CUB" evidence="9">
    <location>
        <begin position="598"/>
        <end position="751"/>
    </location>
</feature>
<feature type="domain" description="EGF-like" evidence="10">
    <location>
        <begin position="259"/>
        <end position="296"/>
    </location>
</feature>
<dbReference type="FunFam" id="2.60.120.290:FF:000013">
    <property type="entry name" value="Membrane frizzled-related protein"/>
    <property type="match status" value="1"/>
</dbReference>
<dbReference type="PROSITE" id="PS00010">
    <property type="entry name" value="ASX_HYDROXYL"/>
    <property type="match status" value="1"/>
</dbReference>
<keyword evidence="3" id="KW-0677">Repeat</keyword>
<feature type="domain" description="CUB" evidence="9">
    <location>
        <begin position="2177"/>
        <end position="2243"/>
    </location>
</feature>
<feature type="domain" description="CUB" evidence="9">
    <location>
        <begin position="468"/>
        <end position="592"/>
    </location>
</feature>
<dbReference type="GO" id="GO:0005509">
    <property type="term" value="F:calcium ion binding"/>
    <property type="evidence" value="ECO:0007669"/>
    <property type="project" value="InterPro"/>
</dbReference>
<reference evidence="12" key="2">
    <citation type="submission" date="2016-11" db="UniProtKB">
        <authorList>
            <consortium name="WormBaseParasite"/>
        </authorList>
    </citation>
    <scope>IDENTIFICATION</scope>
</reference>
<proteinExistence type="predicted"/>
<dbReference type="SUPFAM" id="SSF57196">
    <property type="entry name" value="EGF/Laminin"/>
    <property type="match status" value="3"/>
</dbReference>
<reference evidence="11" key="1">
    <citation type="submission" date="2012-04" db="EMBL/GenBank/DDBJ databases">
        <title>The Genome Sequence of Loa loa.</title>
        <authorList>
            <consortium name="The Broad Institute Genome Sequencing Platform"/>
            <consortium name="Broad Institute Genome Sequencing Center for Infectious Disease"/>
            <person name="Nutman T.B."/>
            <person name="Fink D.L."/>
            <person name="Russ C."/>
            <person name="Young S."/>
            <person name="Zeng Q."/>
            <person name="Gargeya S."/>
            <person name="Alvarado L."/>
            <person name="Berlin A."/>
            <person name="Chapman S.B."/>
            <person name="Chen Z."/>
            <person name="Freedman E."/>
            <person name="Gellesch M."/>
            <person name="Goldberg J."/>
            <person name="Griggs A."/>
            <person name="Gujja S."/>
            <person name="Heilman E.R."/>
            <person name="Heiman D."/>
            <person name="Howarth C."/>
            <person name="Mehta T."/>
            <person name="Neiman D."/>
            <person name="Pearson M."/>
            <person name="Roberts A."/>
            <person name="Saif S."/>
            <person name="Shea T."/>
            <person name="Shenoy N."/>
            <person name="Sisk P."/>
            <person name="Stolte C."/>
            <person name="Sykes S."/>
            <person name="White J."/>
            <person name="Yandava C."/>
            <person name="Haas B."/>
            <person name="Henn M.R."/>
            <person name="Nusbaum C."/>
            <person name="Birren B."/>
        </authorList>
    </citation>
    <scope>NUCLEOTIDE SEQUENCE [LARGE SCALE GENOMIC DNA]</scope>
</reference>
<dbReference type="InterPro" id="IPR018097">
    <property type="entry name" value="EGF_Ca-bd_CS"/>
</dbReference>
<accession>A0A1I7VUV1</accession>
<keyword evidence="4" id="KW-0106">Calcium</keyword>
<dbReference type="PROSITE" id="PS01180">
    <property type="entry name" value="CUB"/>
    <property type="match status" value="13"/>
</dbReference>
<dbReference type="PANTHER" id="PTHR24251">
    <property type="entry name" value="OVOCHYMASE-RELATED"/>
    <property type="match status" value="1"/>
</dbReference>
<feature type="domain" description="EGF-like" evidence="10">
    <location>
        <begin position="29"/>
        <end position="70"/>
    </location>
</feature>
<keyword evidence="6" id="KW-0325">Glycoprotein</keyword>